<reference evidence="1 2" key="1">
    <citation type="submission" date="2020-10" db="EMBL/GenBank/DDBJ databases">
        <title>Draft genome sequences of plant-associated actinobacteria.</title>
        <authorList>
            <person name="Tarlachkov S.V."/>
            <person name="Starodumova I.P."/>
            <person name="Dorofeeva L.V."/>
            <person name="Prisyazhnaya N.V."/>
            <person name="Roubtsova T.V."/>
            <person name="Chizhov V.N."/>
            <person name="Nadler S.A."/>
            <person name="Subbotin S.A."/>
            <person name="Evtushenko L.I."/>
        </authorList>
    </citation>
    <scope>NUCLEOTIDE SEQUENCE [LARGE SCALE GENOMIC DNA]</scope>
    <source>
        <strain evidence="1 2">VKM Ac-2886</strain>
    </source>
</reference>
<evidence type="ECO:0000313" key="1">
    <source>
        <dbReference type="EMBL" id="MBF4632728.1"/>
    </source>
</evidence>
<proteinExistence type="predicted"/>
<protein>
    <submittedName>
        <fullName evidence="1">Uncharacterized protein</fullName>
    </submittedName>
</protein>
<evidence type="ECO:0000313" key="2">
    <source>
        <dbReference type="Proteomes" id="UP000634579"/>
    </source>
</evidence>
<sequence>EPRELLAVLVDVDERSVAATFHLGDAIEKGAGVEWFTYGLAVAGRDGGANKHFAVRLSGDQRSAFVFDFNSNTQANYDGSHVDVLETSIVVRFPDATLGLNWSGSLAGFSTIEGDDVTTEAPVQVL</sequence>
<dbReference type="RefSeq" id="WP_194676294.1">
    <property type="nucleotide sequence ID" value="NZ_JADKRP010000007.1"/>
</dbReference>
<accession>A0A8I0SDS1</accession>
<name>A0A8I0SDS1_9MICO</name>
<comment type="caution">
    <text evidence="1">The sequence shown here is derived from an EMBL/GenBank/DDBJ whole genome shotgun (WGS) entry which is preliminary data.</text>
</comment>
<feature type="non-terminal residue" evidence="1">
    <location>
        <position position="1"/>
    </location>
</feature>
<dbReference type="AlphaFoldDB" id="A0A8I0SDS1"/>
<gene>
    <name evidence="1" type="ORF">ITJ42_16025</name>
</gene>
<organism evidence="1 2">
    <name type="scientific">Clavibacter phaseoli</name>
    <dbReference type="NCBI Taxonomy" id="1734031"/>
    <lineage>
        <taxon>Bacteria</taxon>
        <taxon>Bacillati</taxon>
        <taxon>Actinomycetota</taxon>
        <taxon>Actinomycetes</taxon>
        <taxon>Micrococcales</taxon>
        <taxon>Microbacteriaceae</taxon>
        <taxon>Clavibacter</taxon>
    </lineage>
</organism>
<dbReference type="Proteomes" id="UP000634579">
    <property type="component" value="Unassembled WGS sequence"/>
</dbReference>
<keyword evidence="2" id="KW-1185">Reference proteome</keyword>
<dbReference type="EMBL" id="JADKRP010000007">
    <property type="protein sequence ID" value="MBF4632728.1"/>
    <property type="molecule type" value="Genomic_DNA"/>
</dbReference>